<reference evidence="4 5" key="1">
    <citation type="submission" date="2023-03" db="EMBL/GenBank/DDBJ databases">
        <title>Draft genome sequence of Thalassotalea eurytherma JCM 18482T.</title>
        <authorList>
            <person name="Sawabe T."/>
        </authorList>
    </citation>
    <scope>NUCLEOTIDE SEQUENCE [LARGE SCALE GENOMIC DNA]</scope>
    <source>
        <strain evidence="4 5">JCM 18482</strain>
    </source>
</reference>
<evidence type="ECO:0000256" key="1">
    <source>
        <dbReference type="SAM" id="MobiDB-lite"/>
    </source>
</evidence>
<comment type="caution">
    <text evidence="4">The sequence shown here is derived from an EMBL/GenBank/DDBJ whole genome shotgun (WGS) entry which is preliminary data.</text>
</comment>
<feature type="domain" description="Potassium channel" evidence="3">
    <location>
        <begin position="39"/>
        <end position="108"/>
    </location>
</feature>
<dbReference type="Pfam" id="PF07885">
    <property type="entry name" value="Ion_trans_2"/>
    <property type="match status" value="1"/>
</dbReference>
<dbReference type="Proteomes" id="UP001157133">
    <property type="component" value="Unassembled WGS sequence"/>
</dbReference>
<keyword evidence="2" id="KW-1133">Transmembrane helix</keyword>
<feature type="transmembrane region" description="Helical" evidence="2">
    <location>
        <begin position="64"/>
        <end position="83"/>
    </location>
</feature>
<feature type="compositionally biased region" description="Basic and acidic residues" evidence="1">
    <location>
        <begin position="163"/>
        <end position="172"/>
    </location>
</feature>
<protein>
    <recommendedName>
        <fullName evidence="3">Potassium channel domain-containing protein</fullName>
    </recommendedName>
</protein>
<accession>A0ABQ6H4F1</accession>
<feature type="transmembrane region" description="Helical" evidence="2">
    <location>
        <begin position="29"/>
        <end position="52"/>
    </location>
</feature>
<dbReference type="RefSeq" id="WP_284208429.1">
    <property type="nucleotide sequence ID" value="NZ_BSSU01000012.1"/>
</dbReference>
<evidence type="ECO:0000313" key="5">
    <source>
        <dbReference type="Proteomes" id="UP001157133"/>
    </source>
</evidence>
<keyword evidence="5" id="KW-1185">Reference proteome</keyword>
<dbReference type="EMBL" id="BSSU01000012">
    <property type="protein sequence ID" value="GLX83033.1"/>
    <property type="molecule type" value="Genomic_DNA"/>
</dbReference>
<feature type="compositionally biased region" description="Polar residues" evidence="1">
    <location>
        <begin position="152"/>
        <end position="161"/>
    </location>
</feature>
<dbReference type="InterPro" id="IPR013099">
    <property type="entry name" value="K_chnl_dom"/>
</dbReference>
<dbReference type="SUPFAM" id="SSF81324">
    <property type="entry name" value="Voltage-gated potassium channels"/>
    <property type="match status" value="1"/>
</dbReference>
<organism evidence="4 5">
    <name type="scientific">Thalassotalea eurytherma</name>
    <dbReference type="NCBI Taxonomy" id="1144278"/>
    <lineage>
        <taxon>Bacteria</taxon>
        <taxon>Pseudomonadati</taxon>
        <taxon>Pseudomonadota</taxon>
        <taxon>Gammaproteobacteria</taxon>
        <taxon>Alteromonadales</taxon>
        <taxon>Colwelliaceae</taxon>
        <taxon>Thalassotalea</taxon>
    </lineage>
</organism>
<evidence type="ECO:0000313" key="4">
    <source>
        <dbReference type="EMBL" id="GLX83033.1"/>
    </source>
</evidence>
<keyword evidence="2" id="KW-0472">Membrane</keyword>
<proteinExistence type="predicted"/>
<feature type="region of interest" description="Disordered" evidence="1">
    <location>
        <begin position="152"/>
        <end position="172"/>
    </location>
</feature>
<gene>
    <name evidence="4" type="ORF">theurythT_24850</name>
</gene>
<feature type="transmembrane region" description="Helical" evidence="2">
    <location>
        <begin position="95"/>
        <end position="117"/>
    </location>
</feature>
<dbReference type="Gene3D" id="1.10.287.70">
    <property type="match status" value="1"/>
</dbReference>
<sequence>MPIIFQRMLSSDQFYYVDGHGVKNYKTRFVFFLALLSMILLVCSLGFLTLHFEQSHPDATVKTYADAIWLMLMSSTTIGFGRIGPVTVGGQAMVMIMFIFGVGIMGGLGALAASKILGFSDTNVKNRELRSQNAQIIERLIQLEKKISQQDKTISSTQQSIEKAMDDNLDNK</sequence>
<evidence type="ECO:0000256" key="2">
    <source>
        <dbReference type="SAM" id="Phobius"/>
    </source>
</evidence>
<name>A0ABQ6H4F1_9GAMM</name>
<keyword evidence="2" id="KW-0812">Transmembrane</keyword>
<evidence type="ECO:0000259" key="3">
    <source>
        <dbReference type="Pfam" id="PF07885"/>
    </source>
</evidence>